<organism evidence="2 3">
    <name type="scientific">Hebeloma cylindrosporum</name>
    <dbReference type="NCBI Taxonomy" id="76867"/>
    <lineage>
        <taxon>Eukaryota</taxon>
        <taxon>Fungi</taxon>
        <taxon>Dikarya</taxon>
        <taxon>Basidiomycota</taxon>
        <taxon>Agaricomycotina</taxon>
        <taxon>Agaricomycetes</taxon>
        <taxon>Agaricomycetidae</taxon>
        <taxon>Agaricales</taxon>
        <taxon>Agaricineae</taxon>
        <taxon>Hymenogastraceae</taxon>
        <taxon>Hebeloma</taxon>
    </lineage>
</organism>
<dbReference type="Proteomes" id="UP000053424">
    <property type="component" value="Unassembled WGS sequence"/>
</dbReference>
<protein>
    <recommendedName>
        <fullName evidence="4">C2H2-type domain-containing protein</fullName>
    </recommendedName>
</protein>
<accession>A0A0C3CP88</accession>
<evidence type="ECO:0000256" key="1">
    <source>
        <dbReference type="SAM" id="SignalP"/>
    </source>
</evidence>
<feature type="non-terminal residue" evidence="2">
    <location>
        <position position="127"/>
    </location>
</feature>
<evidence type="ECO:0000313" key="3">
    <source>
        <dbReference type="Proteomes" id="UP000053424"/>
    </source>
</evidence>
<gene>
    <name evidence="2" type="ORF">M413DRAFT_440968</name>
</gene>
<reference evidence="2 3" key="1">
    <citation type="submission" date="2014-04" db="EMBL/GenBank/DDBJ databases">
        <authorList>
            <consortium name="DOE Joint Genome Institute"/>
            <person name="Kuo A."/>
            <person name="Gay G."/>
            <person name="Dore J."/>
            <person name="Kohler A."/>
            <person name="Nagy L.G."/>
            <person name="Floudas D."/>
            <person name="Copeland A."/>
            <person name="Barry K.W."/>
            <person name="Cichocki N."/>
            <person name="Veneault-Fourrey C."/>
            <person name="LaButti K."/>
            <person name="Lindquist E.A."/>
            <person name="Lipzen A."/>
            <person name="Lundell T."/>
            <person name="Morin E."/>
            <person name="Murat C."/>
            <person name="Sun H."/>
            <person name="Tunlid A."/>
            <person name="Henrissat B."/>
            <person name="Grigoriev I.V."/>
            <person name="Hibbett D.S."/>
            <person name="Martin F."/>
            <person name="Nordberg H.P."/>
            <person name="Cantor M.N."/>
            <person name="Hua S.X."/>
        </authorList>
    </citation>
    <scope>NUCLEOTIDE SEQUENCE [LARGE SCALE GENOMIC DNA]</scope>
    <source>
        <strain evidence="3">h7</strain>
    </source>
</reference>
<name>A0A0C3CP88_HEBCY</name>
<reference evidence="3" key="2">
    <citation type="submission" date="2015-01" db="EMBL/GenBank/DDBJ databases">
        <title>Evolutionary Origins and Diversification of the Mycorrhizal Mutualists.</title>
        <authorList>
            <consortium name="DOE Joint Genome Institute"/>
            <consortium name="Mycorrhizal Genomics Consortium"/>
            <person name="Kohler A."/>
            <person name="Kuo A."/>
            <person name="Nagy L.G."/>
            <person name="Floudas D."/>
            <person name="Copeland A."/>
            <person name="Barry K.W."/>
            <person name="Cichocki N."/>
            <person name="Veneault-Fourrey C."/>
            <person name="LaButti K."/>
            <person name="Lindquist E.A."/>
            <person name="Lipzen A."/>
            <person name="Lundell T."/>
            <person name="Morin E."/>
            <person name="Murat C."/>
            <person name="Riley R."/>
            <person name="Ohm R."/>
            <person name="Sun H."/>
            <person name="Tunlid A."/>
            <person name="Henrissat B."/>
            <person name="Grigoriev I.V."/>
            <person name="Hibbett D.S."/>
            <person name="Martin F."/>
        </authorList>
    </citation>
    <scope>NUCLEOTIDE SEQUENCE [LARGE SCALE GENOMIC DNA]</scope>
    <source>
        <strain evidence="3">h7</strain>
    </source>
</reference>
<evidence type="ECO:0008006" key="4">
    <source>
        <dbReference type="Google" id="ProtNLM"/>
    </source>
</evidence>
<dbReference type="EMBL" id="KN831771">
    <property type="protein sequence ID" value="KIM45914.1"/>
    <property type="molecule type" value="Genomic_DNA"/>
</dbReference>
<evidence type="ECO:0000313" key="2">
    <source>
        <dbReference type="EMBL" id="KIM45914.1"/>
    </source>
</evidence>
<dbReference type="OrthoDB" id="3204347at2759"/>
<sequence>MALSSLAALLFVYLFMPALWLSIMSADDSLDAHEAGLALVASRMSPCPPCRLAPSHRYSKATHSAKQALQPTWQSLSCCGTKFKLATGSDVAPHIHDKLHEHMLSPPLAQKHPGCASGNHLGENSIT</sequence>
<keyword evidence="1" id="KW-0732">Signal</keyword>
<feature type="chain" id="PRO_5002162739" description="C2H2-type domain-containing protein" evidence="1">
    <location>
        <begin position="27"/>
        <end position="127"/>
    </location>
</feature>
<dbReference type="HOGENOM" id="CLU_1975764_0_0_1"/>
<keyword evidence="3" id="KW-1185">Reference proteome</keyword>
<proteinExistence type="predicted"/>
<feature type="signal peptide" evidence="1">
    <location>
        <begin position="1"/>
        <end position="26"/>
    </location>
</feature>
<dbReference type="AlphaFoldDB" id="A0A0C3CP88"/>